<dbReference type="InterPro" id="IPR028034">
    <property type="entry name" value="HU-CCDC81"/>
</dbReference>
<evidence type="ECO:0000256" key="1">
    <source>
        <dbReference type="SAM" id="MobiDB-lite"/>
    </source>
</evidence>
<feature type="domain" description="CCDC81 HU" evidence="3">
    <location>
        <begin position="103"/>
        <end position="177"/>
    </location>
</feature>
<reference evidence="5" key="2">
    <citation type="submission" date="2025-08" db="UniProtKB">
        <authorList>
            <consortium name="RefSeq"/>
        </authorList>
    </citation>
    <scope>IDENTIFICATION</scope>
    <source>
        <strain evidence="5">S238N-H82</strain>
        <tissue evidence="5">Testes</tissue>
    </source>
</reference>
<gene>
    <name evidence="5" type="primary">LOC118422769</name>
</gene>
<feature type="compositionally biased region" description="Basic and acidic residues" evidence="1">
    <location>
        <begin position="591"/>
        <end position="600"/>
    </location>
</feature>
<proteinExistence type="predicted"/>
<feature type="compositionally biased region" description="Acidic residues" evidence="1">
    <location>
        <begin position="601"/>
        <end position="618"/>
    </location>
</feature>
<feature type="region of interest" description="Disordered" evidence="1">
    <location>
        <begin position="585"/>
        <end position="629"/>
    </location>
</feature>
<dbReference type="PANTHER" id="PTHR14362:SF2">
    <property type="entry name" value="COILED-COIL DOMAIN-CONTAINING PROTEIN 81"/>
    <property type="match status" value="1"/>
</dbReference>
<dbReference type="InterPro" id="IPR026295">
    <property type="entry name" value="CCD81"/>
</dbReference>
<dbReference type="KEGG" id="bfo:118422769"/>
<dbReference type="Pfam" id="PF18289">
    <property type="entry name" value="HU-CCDC81_euk_2"/>
    <property type="match status" value="1"/>
</dbReference>
<feature type="compositionally biased region" description="Pro residues" evidence="1">
    <location>
        <begin position="336"/>
        <end position="348"/>
    </location>
</feature>
<accession>A0A9J7N042</accession>
<dbReference type="PANTHER" id="PTHR14362">
    <property type="entry name" value="COILED-COIL DOMAIN-CONTAINING PROTEIN 81"/>
    <property type="match status" value="1"/>
</dbReference>
<feature type="domain" description="CCDC81 HU" evidence="2">
    <location>
        <begin position="7"/>
        <end position="92"/>
    </location>
</feature>
<dbReference type="GeneID" id="118422769"/>
<sequence>MTEVMQGLVSDAKRNKFSTIPTLTDEDVVSVWDNVSSFVEKQMSMQKGVHIAGLGTFTYVHKKLDVGNNKYILIQRPVFLLAEKFAQTHQLEATKHYTTGEIPVVQLNFAALSLETPFDRDTVEACVREVLGALSRAVGSRRNVEFTFNGIGKLQIRDSKVKMKFYKEFLTCMDGSGRLVDALKNRPGTADSVMSDRMTPTRPLTSNTLVLPRISPKGEGLNLEGEETKKPTMPTIAEGADEEEREEHVEMEEGGQGEEEQMMEEEVKVPAKKCRRTCKTGKSILKSRLSAPPSRAGSRLQAPIAKVSGVNLLEEFQPPLTPAKSPCSVKDGRSPPKSPHPPKTPPPSQMQVRISGAPPEVHHVLAPPRTACSEHTGSGGDMCYLCYQRAARNIPVSFAEERRRKELEQDRLLQQYQHMRDTEAIAKEQEQVMANRHHNQKVAAFNLGVSEALKAKKAKRDMNFHRGLASGPHGKNAYIFHTRPLTPPRLFKQEELAKFLEGQVQHRKDMEKRAAEDQSFIEKLEQAQLAEDLARQRYLQMKEKSDQTKKYMEALDTQIRDMASLVPEIPIRNVSFRRPHFLEPLVFPGTDRTDSSQIDREDQEDKEEDSQDCEDEQTSEVKDKKEDEEDKLVKRVRFKPLPLPKAVSDSKKPIFGLNDMTNEKLAEQRRRAQNLYKEQLDAVAQRKREAILKHLTEQKEEGDMLARTRQDLLQDRANRYATMYSMRKSLEDTWRGAVDTKRERDQDELLHRMAPGEMLLDQTEHYRRCKQCQRRPANCGESNVWSESRYIPGSRLMV</sequence>
<dbReference type="OrthoDB" id="125906at2759"/>
<dbReference type="GO" id="GO:0005815">
    <property type="term" value="C:microtubule organizing center"/>
    <property type="evidence" value="ECO:0000318"/>
    <property type="project" value="GO_Central"/>
</dbReference>
<feature type="compositionally biased region" description="Acidic residues" evidence="1">
    <location>
        <begin position="239"/>
        <end position="264"/>
    </location>
</feature>
<dbReference type="AlphaFoldDB" id="A0A9J7N042"/>
<evidence type="ECO:0000259" key="2">
    <source>
        <dbReference type="Pfam" id="PF14908"/>
    </source>
</evidence>
<organism evidence="4 5">
    <name type="scientific">Branchiostoma floridae</name>
    <name type="common">Florida lancelet</name>
    <name type="synonym">Amphioxus</name>
    <dbReference type="NCBI Taxonomy" id="7739"/>
    <lineage>
        <taxon>Eukaryota</taxon>
        <taxon>Metazoa</taxon>
        <taxon>Chordata</taxon>
        <taxon>Cephalochordata</taxon>
        <taxon>Leptocardii</taxon>
        <taxon>Amphioxiformes</taxon>
        <taxon>Branchiostomatidae</taxon>
        <taxon>Branchiostoma</taxon>
    </lineage>
</organism>
<evidence type="ECO:0000313" key="4">
    <source>
        <dbReference type="Proteomes" id="UP000001554"/>
    </source>
</evidence>
<dbReference type="Proteomes" id="UP000001554">
    <property type="component" value="Chromosome 9"/>
</dbReference>
<protein>
    <submittedName>
        <fullName evidence="5">Coiled-coil domain-containing protein 81-like isoform X1</fullName>
    </submittedName>
</protein>
<dbReference type="Pfam" id="PF14908">
    <property type="entry name" value="HU-CCDC81_euk_1"/>
    <property type="match status" value="1"/>
</dbReference>
<evidence type="ECO:0000259" key="3">
    <source>
        <dbReference type="Pfam" id="PF18289"/>
    </source>
</evidence>
<keyword evidence="4" id="KW-1185">Reference proteome</keyword>
<feature type="region of interest" description="Disordered" evidence="1">
    <location>
        <begin position="213"/>
        <end position="268"/>
    </location>
</feature>
<reference evidence="4" key="1">
    <citation type="journal article" date="2020" name="Nat. Ecol. Evol.">
        <title>Deeply conserved synteny resolves early events in vertebrate evolution.</title>
        <authorList>
            <person name="Simakov O."/>
            <person name="Marletaz F."/>
            <person name="Yue J.X."/>
            <person name="O'Connell B."/>
            <person name="Jenkins J."/>
            <person name="Brandt A."/>
            <person name="Calef R."/>
            <person name="Tung C.H."/>
            <person name="Huang T.K."/>
            <person name="Schmutz J."/>
            <person name="Satoh N."/>
            <person name="Yu J.K."/>
            <person name="Putnam N.H."/>
            <person name="Green R.E."/>
            <person name="Rokhsar D.S."/>
        </authorList>
    </citation>
    <scope>NUCLEOTIDE SEQUENCE [LARGE SCALE GENOMIC DNA]</scope>
    <source>
        <strain evidence="4">S238N-H82</strain>
    </source>
</reference>
<feature type="region of interest" description="Disordered" evidence="1">
    <location>
        <begin position="317"/>
        <end position="354"/>
    </location>
</feature>
<evidence type="ECO:0000313" key="5">
    <source>
        <dbReference type="RefSeq" id="XP_035686406.1"/>
    </source>
</evidence>
<dbReference type="InterPro" id="IPR040673">
    <property type="entry name" value="CCDC81_HU_dom_2"/>
</dbReference>
<dbReference type="RefSeq" id="XP_035686406.1">
    <property type="nucleotide sequence ID" value="XM_035830513.1"/>
</dbReference>
<name>A0A9J7N042_BRAFL</name>
<dbReference type="OMA" id="QCEKYPR"/>